<protein>
    <submittedName>
        <fullName evidence="1">Uncharacterized protein</fullName>
    </submittedName>
</protein>
<evidence type="ECO:0000313" key="1">
    <source>
        <dbReference type="EMBL" id="MBJ3761423.1"/>
    </source>
</evidence>
<gene>
    <name evidence="1" type="ORF">ILP92_01485</name>
</gene>
<proteinExistence type="predicted"/>
<evidence type="ECO:0000313" key="2">
    <source>
        <dbReference type="Proteomes" id="UP000642488"/>
    </source>
</evidence>
<keyword evidence="2" id="KW-1185">Reference proteome</keyword>
<dbReference type="RefSeq" id="WP_198914589.1">
    <property type="nucleotide sequence ID" value="NZ_JAEKPD010000001.1"/>
</dbReference>
<dbReference type="Proteomes" id="UP000642488">
    <property type="component" value="Unassembled WGS sequence"/>
</dbReference>
<sequence length="121" mass="12443">MGDAEERVVGVDEELLGVAVRVGQDRFLVVAPVEGLPAEIVPDGRADDHLAIGQVEVFQRTGKAADDGVAARTAQQRVVAKARGQKVVAEKVSSPAAASLSGAEILPPGLVVIATRLPNAS</sequence>
<reference evidence="1" key="1">
    <citation type="submission" date="2020-12" db="EMBL/GenBank/DDBJ databases">
        <title>Bacterial taxonomy.</title>
        <authorList>
            <person name="Pan X."/>
        </authorList>
    </citation>
    <scope>NUCLEOTIDE SEQUENCE</scope>
    <source>
        <strain evidence="1">KCTC 52957</strain>
    </source>
</reference>
<comment type="caution">
    <text evidence="1">The sequence shown here is derived from an EMBL/GenBank/DDBJ whole genome shotgun (WGS) entry which is preliminary data.</text>
</comment>
<dbReference type="EMBL" id="JAEKPD010000001">
    <property type="protein sequence ID" value="MBJ3761423.1"/>
    <property type="molecule type" value="Genomic_DNA"/>
</dbReference>
<name>A0A934I732_9RHOB</name>
<organism evidence="1 2">
    <name type="scientific">Palleronia pontilimi</name>
    <dbReference type="NCBI Taxonomy" id="1964209"/>
    <lineage>
        <taxon>Bacteria</taxon>
        <taxon>Pseudomonadati</taxon>
        <taxon>Pseudomonadota</taxon>
        <taxon>Alphaproteobacteria</taxon>
        <taxon>Rhodobacterales</taxon>
        <taxon>Roseobacteraceae</taxon>
        <taxon>Palleronia</taxon>
    </lineage>
</organism>
<dbReference type="AlphaFoldDB" id="A0A934I732"/>
<accession>A0A934I732</accession>